<gene>
    <name evidence="3" type="ORF">I5907_16850</name>
</gene>
<dbReference type="Pfam" id="PF19081">
    <property type="entry name" value="Ig_7"/>
    <property type="match status" value="2"/>
</dbReference>
<evidence type="ECO:0000313" key="3">
    <source>
        <dbReference type="EMBL" id="MBG9377912.1"/>
    </source>
</evidence>
<proteinExistence type="predicted"/>
<evidence type="ECO:0000256" key="1">
    <source>
        <dbReference type="SAM" id="SignalP"/>
    </source>
</evidence>
<accession>A0A931GYX6</accession>
<dbReference type="PANTHER" id="PTHR42754">
    <property type="entry name" value="ENDOGLUCANASE"/>
    <property type="match status" value="1"/>
</dbReference>
<dbReference type="Pfam" id="PF13585">
    <property type="entry name" value="CHU_C"/>
    <property type="match status" value="1"/>
</dbReference>
<evidence type="ECO:0000313" key="4">
    <source>
        <dbReference type="Proteomes" id="UP000628448"/>
    </source>
</evidence>
<dbReference type="PANTHER" id="PTHR42754:SF1">
    <property type="entry name" value="LIPOPROTEIN"/>
    <property type="match status" value="1"/>
</dbReference>
<dbReference type="InterPro" id="IPR044023">
    <property type="entry name" value="Ig_7"/>
</dbReference>
<dbReference type="InterPro" id="IPR026341">
    <property type="entry name" value="T9SS_type_B"/>
</dbReference>
<evidence type="ECO:0000259" key="2">
    <source>
        <dbReference type="PROSITE" id="PS50835"/>
    </source>
</evidence>
<feature type="chain" id="PRO_5036875113" evidence="1">
    <location>
        <begin position="27"/>
        <end position="1163"/>
    </location>
</feature>
<dbReference type="PROSITE" id="PS50835">
    <property type="entry name" value="IG_LIKE"/>
    <property type="match status" value="1"/>
</dbReference>
<dbReference type="Gene3D" id="2.60.40.10">
    <property type="entry name" value="Immunoglobulins"/>
    <property type="match status" value="1"/>
</dbReference>
<organism evidence="3 4">
    <name type="scientific">Panacibacter microcysteis</name>
    <dbReference type="NCBI Taxonomy" id="2793269"/>
    <lineage>
        <taxon>Bacteria</taxon>
        <taxon>Pseudomonadati</taxon>
        <taxon>Bacteroidota</taxon>
        <taxon>Chitinophagia</taxon>
        <taxon>Chitinophagales</taxon>
        <taxon>Chitinophagaceae</taxon>
        <taxon>Panacibacter</taxon>
    </lineage>
</organism>
<dbReference type="InterPro" id="IPR013783">
    <property type="entry name" value="Ig-like_fold"/>
</dbReference>
<sequence length="1163" mass="123420">MNPIKIYPTSFVLLALFVLPPMVTHAQDDCYKSFKYALSTAGYHANAFDVVDAGNNQFFVVGTTGDSTGGRNILVTKITGTGTVLWSQMYGGLGNEFVRKASPTSNGGLLIAGSTTSPGSSKSDMLCMAINPAGFIRWVRRFSFNSPNGDVAMDIMETSGNLHAVTGITNVSSVNADVVVMRLDKGGNLIWSRQFDSGNEDNGIGIAEKGNNLVVSGSIQQQAGKTESFVMEISKANASVLNVVKLGTLTNNIGSPYIFKDNVNGGFWINSHLTNGNQQNKMRQAVLRLDEDFNINASYQLTIPEEVSNSYSGFRSMPDGGFITCSGMEANSSGFIFRVSKEGTPVFSKKLKGGNDRKLTRLELIGDKIVSVGSDKRGGLDAMFVIAFDSNGVIDEPCQTDTADLTVENITVISADFKWAKTGSESPTNITTDFSKKNKDVSLTVLCALKCDVPAVNADFEVADTVCVNTPVTIVNKTSGGTTFFWNFGIEGGSGTTNIFTSSDSMPLPFTYKVPGIYNLMLTVDKGLPTEQSLTKILHIVAPPAARLLPDTSFCMGDSLLLKTSFFAGNIAWSNTGTDSFILITRPGKYWIEANYYGCTVGDSVNVIQHALPVVSLGNDTTICVAGILLNAQNDQSSYLWQDGTVSQTYNVTNSGLYTVRVTDANGCSAKDSIKVTMYSQLAWQIGGGATICAGGKTQLTANGSNIKSYSWLPVVSLSDPLSNTPTASPLDSTTYVCTVTADNGCKGIDSIRINVKPVPYVIAPQDMVVCAGTKVSLPTTATAGVTFNWSPKNYLTHNAGGGTFTIPDTTITYRVHVTDANGCSASDSVTIEVNPSPKLLAATLDTLICAGAEARLAATAASPNTTFTWSPANTLSDASGANPVAKPATTTMYFVEALNEYGCTAKDSVTVAVRSKAVFSLDPQTAATCPGKTITLTAGGGDVYEWLPASTLVAAGTTAIASPVENTTYRVVIKDTSCSITDTLSATIAASAKMYTKASKTNDIDCILPTASLKAEGGISYQWFPAASLNNAAIANPVASPQQSTKYYVKVTAAGGCYSYDSVTVNVYKSVENGYQLPTAFTPNDDGNNDCFGVRKWGTLTSLDFSIFNRQGKLIFHTKNPSDCWDGTMNGTKQLTGSYIYVIKAQVPCGQITRTGSVVLIR</sequence>
<keyword evidence="1" id="KW-0732">Signal</keyword>
<feature type="signal peptide" evidence="1">
    <location>
        <begin position="1"/>
        <end position="26"/>
    </location>
</feature>
<feature type="domain" description="Ig-like" evidence="2">
    <location>
        <begin position="808"/>
        <end position="920"/>
    </location>
</feature>
<dbReference type="Proteomes" id="UP000628448">
    <property type="component" value="Unassembled WGS sequence"/>
</dbReference>
<protein>
    <submittedName>
        <fullName evidence="3">Gliding motility-associated C-terminal domain-containing protein</fullName>
    </submittedName>
</protein>
<dbReference type="InterPro" id="IPR007110">
    <property type="entry name" value="Ig-like_dom"/>
</dbReference>
<reference evidence="3" key="1">
    <citation type="submission" date="2020-11" db="EMBL/GenBank/DDBJ databases">
        <title>Bacterial whole genome sequence for Panacibacter sp. DH6.</title>
        <authorList>
            <person name="Le V."/>
            <person name="Ko S."/>
            <person name="Ahn C.-Y."/>
            <person name="Oh H.-M."/>
        </authorList>
    </citation>
    <scope>NUCLEOTIDE SEQUENCE</scope>
    <source>
        <strain evidence="3">DH6</strain>
    </source>
</reference>
<comment type="caution">
    <text evidence="3">The sequence shown here is derived from an EMBL/GenBank/DDBJ whole genome shotgun (WGS) entry which is preliminary data.</text>
</comment>
<dbReference type="EMBL" id="JADWYR010000002">
    <property type="protein sequence ID" value="MBG9377912.1"/>
    <property type="molecule type" value="Genomic_DNA"/>
</dbReference>
<dbReference type="RefSeq" id="WP_196991973.1">
    <property type="nucleotide sequence ID" value="NZ_JADWYR010000002.1"/>
</dbReference>
<dbReference type="SUPFAM" id="SSF49299">
    <property type="entry name" value="PKD domain"/>
    <property type="match status" value="1"/>
</dbReference>
<keyword evidence="4" id="KW-1185">Reference proteome</keyword>
<name>A0A931GYX6_9BACT</name>
<dbReference type="NCBIfam" id="TIGR04131">
    <property type="entry name" value="Bac_Flav_CTERM"/>
    <property type="match status" value="1"/>
</dbReference>
<dbReference type="InterPro" id="IPR035986">
    <property type="entry name" value="PKD_dom_sf"/>
</dbReference>
<dbReference type="AlphaFoldDB" id="A0A931GYX6"/>